<dbReference type="SUPFAM" id="SSF56219">
    <property type="entry name" value="DNase I-like"/>
    <property type="match status" value="1"/>
</dbReference>
<dbReference type="PANTHER" id="PTHR31286">
    <property type="entry name" value="GLYCINE-RICH CELL WALL STRUCTURAL PROTEIN 1.8-LIKE"/>
    <property type="match status" value="1"/>
</dbReference>
<dbReference type="PANTHER" id="PTHR31286:SF99">
    <property type="entry name" value="DUF4283 DOMAIN-CONTAINING PROTEIN"/>
    <property type="match status" value="1"/>
</dbReference>
<feature type="compositionally biased region" description="Basic and acidic residues" evidence="1">
    <location>
        <begin position="78"/>
        <end position="89"/>
    </location>
</feature>
<proteinExistence type="predicted"/>
<evidence type="ECO:0000259" key="2">
    <source>
        <dbReference type="Pfam" id="PF14111"/>
    </source>
</evidence>
<sequence>MRYEPKAPRCDTCKIFGHTIDHCPLNVGSATNVNTSNVVNPPMESVNDGFQKVTKKKKNKGKSKSAAGYKMVGPTMRYEPKAPKNDLKKIPPLSAASGSAHQNNTSNVDSVGKSSSDVQNMSQVTSPNSFSALAHEVDDEVVDNIYDESANILNPDDSTGGEILEVGLVVSLISGDELVVIGAVIVIVVAILEVWKQVAKDSQSRGHRQTPLEIRILTESSREKPDLAISLLAVQRTSNSKASVKIKELHNPEVVEGAAVVIPLEAVNDVSARFENTLFGYFIGNRLAFSLVENYVNNTWAKYGLKRIQLHEEFFMFQFNAKEGMENVMANGPWLIRGVPLILNIWTPNTDLKKDVIKKAPLWVRMHHVPIVAYSEVGLSLITTQLGMPIMLDSYTSNMCVSSWGRNSYARALIEFSADVELKKSIVIAIPLANGKGHSLATIDIEYEWLPPRCEFCKVFDHVNDKCPKNPKVSPSVEVKDDGFTMVTKKNKRKKQQNKQVEGVRLSKPALNLQYRKVDKDVMAKKSDILNAKPAQQPLIPKPILKKPNEPVVSTKNSFGALNVEEELEKNISNIVISENNLSVFAILESHVVKSKLMKMCSLVFRHWDWTSNGAWCSKGTRIILGWNHNEVDVTIINQNDQAVHSRLWLKKEKKEIFCTFVYAHNKYNQRRDLWNALCLHKVFVNNRPWCLLGDFNATLHLSESTASSSCIDIAMREFKDCVNNIEVLDVQNTGLHFTWNQKPKHDRFKEVVNEAWNYHVSGFYMFRTVKKLKNLKKPLRKLMIDKANVVAFNQAVLDEEMFLKQKAKISWLKDGDSNTAYFHKLTDDFVAHTKLLLDKQVTLMIKEAMFSMGDEKSPGPDGFSAAFFKQAWHIVGVDVINAIREFFTNGKLLKELNHTIIALIPKEKGRLRQGDTLSPYFSHRLMGSSAYVQEVRFRIRIAFAFHRYCDKLELINFALRVDFDLLRMGCSIELWLSWQCLDEFKHASGLIPSIPKSTAFFCNVLNHVKLSILNVLPFEEGRLQLIRSVISSMHVFWASVFVIPNRVLMDIEQSMRNFLWCPSSSSKGKAKVAWELVCLPKMIGLRSVVVEVGVHAYMLKRCGNSLDFHIRGNYVLELAENFAVRTSIQEFIGER</sequence>
<dbReference type="Gene3D" id="3.60.10.10">
    <property type="entry name" value="Endonuclease/exonuclease/phosphatase"/>
    <property type="match status" value="1"/>
</dbReference>
<dbReference type="Proteomes" id="UP001151760">
    <property type="component" value="Unassembled WGS sequence"/>
</dbReference>
<reference evidence="3" key="1">
    <citation type="journal article" date="2022" name="Int. J. Mol. Sci.">
        <title>Draft Genome of Tanacetum Coccineum: Genomic Comparison of Closely Related Tanacetum-Family Plants.</title>
        <authorList>
            <person name="Yamashiro T."/>
            <person name="Shiraishi A."/>
            <person name="Nakayama K."/>
            <person name="Satake H."/>
        </authorList>
    </citation>
    <scope>NUCLEOTIDE SEQUENCE</scope>
</reference>
<feature type="compositionally biased region" description="Polar residues" evidence="1">
    <location>
        <begin position="96"/>
        <end position="123"/>
    </location>
</feature>
<keyword evidence="4" id="KW-1185">Reference proteome</keyword>
<organism evidence="3 4">
    <name type="scientific">Tanacetum coccineum</name>
    <dbReference type="NCBI Taxonomy" id="301880"/>
    <lineage>
        <taxon>Eukaryota</taxon>
        <taxon>Viridiplantae</taxon>
        <taxon>Streptophyta</taxon>
        <taxon>Embryophyta</taxon>
        <taxon>Tracheophyta</taxon>
        <taxon>Spermatophyta</taxon>
        <taxon>Magnoliopsida</taxon>
        <taxon>eudicotyledons</taxon>
        <taxon>Gunneridae</taxon>
        <taxon>Pentapetalae</taxon>
        <taxon>asterids</taxon>
        <taxon>campanulids</taxon>
        <taxon>Asterales</taxon>
        <taxon>Asteraceae</taxon>
        <taxon>Asteroideae</taxon>
        <taxon>Anthemideae</taxon>
        <taxon>Anthemidinae</taxon>
        <taxon>Tanacetum</taxon>
    </lineage>
</organism>
<dbReference type="InterPro" id="IPR040256">
    <property type="entry name" value="At4g02000-like"/>
</dbReference>
<dbReference type="InterPro" id="IPR036691">
    <property type="entry name" value="Endo/exonu/phosph_ase_sf"/>
</dbReference>
<accession>A0ABQ4Y4Y9</accession>
<feature type="domain" description="DUF4283" evidence="2">
    <location>
        <begin position="272"/>
        <end position="352"/>
    </location>
</feature>
<comment type="caution">
    <text evidence="3">The sequence shown here is derived from an EMBL/GenBank/DDBJ whole genome shotgun (WGS) entry which is preliminary data.</text>
</comment>
<evidence type="ECO:0000313" key="4">
    <source>
        <dbReference type="Proteomes" id="UP001151760"/>
    </source>
</evidence>
<name>A0ABQ4Y4Y9_9ASTR</name>
<dbReference type="InterPro" id="IPR025558">
    <property type="entry name" value="DUF4283"/>
</dbReference>
<dbReference type="Pfam" id="PF14111">
    <property type="entry name" value="DUF4283"/>
    <property type="match status" value="1"/>
</dbReference>
<feature type="region of interest" description="Disordered" evidence="1">
    <location>
        <begin position="74"/>
        <end position="123"/>
    </location>
</feature>
<protein>
    <recommendedName>
        <fullName evidence="2">DUF4283 domain-containing protein</fullName>
    </recommendedName>
</protein>
<reference evidence="3" key="2">
    <citation type="submission" date="2022-01" db="EMBL/GenBank/DDBJ databases">
        <authorList>
            <person name="Yamashiro T."/>
            <person name="Shiraishi A."/>
            <person name="Satake H."/>
            <person name="Nakayama K."/>
        </authorList>
    </citation>
    <scope>NUCLEOTIDE SEQUENCE</scope>
</reference>
<evidence type="ECO:0000256" key="1">
    <source>
        <dbReference type="SAM" id="MobiDB-lite"/>
    </source>
</evidence>
<evidence type="ECO:0000313" key="3">
    <source>
        <dbReference type="EMBL" id="GJS72425.1"/>
    </source>
</evidence>
<gene>
    <name evidence="3" type="ORF">Tco_0705266</name>
</gene>
<dbReference type="EMBL" id="BQNB010010078">
    <property type="protein sequence ID" value="GJS72425.1"/>
    <property type="molecule type" value="Genomic_DNA"/>
</dbReference>